<keyword evidence="5" id="KW-0501">Molybdenum cofactor biosynthesis</keyword>
<evidence type="ECO:0000256" key="11">
    <source>
        <dbReference type="ARBA" id="ARBA00049878"/>
    </source>
</evidence>
<dbReference type="SUPFAM" id="SSF54690">
    <property type="entry name" value="Molybdopterin synthase subunit MoaE"/>
    <property type="match status" value="1"/>
</dbReference>
<dbReference type="CDD" id="cd00756">
    <property type="entry name" value="MoaE"/>
    <property type="match status" value="1"/>
</dbReference>
<comment type="similarity">
    <text evidence="2">Belongs to the MoaE family.</text>
</comment>
<name>A0A2U8FSC1_9BURK</name>
<comment type="pathway">
    <text evidence="1">Cofactor biosynthesis; molybdopterin biosynthesis.</text>
</comment>
<dbReference type="Pfam" id="PF02391">
    <property type="entry name" value="MoaE"/>
    <property type="match status" value="1"/>
</dbReference>
<keyword evidence="13" id="KW-1185">Reference proteome</keyword>
<dbReference type="InterPro" id="IPR036563">
    <property type="entry name" value="MoaE_sf"/>
</dbReference>
<evidence type="ECO:0000256" key="3">
    <source>
        <dbReference type="ARBA" id="ARBA00011950"/>
    </source>
</evidence>
<accession>A0A2U8FSC1</accession>
<evidence type="ECO:0000256" key="5">
    <source>
        <dbReference type="ARBA" id="ARBA00023150"/>
    </source>
</evidence>
<evidence type="ECO:0000256" key="7">
    <source>
        <dbReference type="ARBA" id="ARBA00029745"/>
    </source>
</evidence>
<evidence type="ECO:0000256" key="2">
    <source>
        <dbReference type="ARBA" id="ARBA00005426"/>
    </source>
</evidence>
<evidence type="ECO:0000256" key="1">
    <source>
        <dbReference type="ARBA" id="ARBA00005046"/>
    </source>
</evidence>
<dbReference type="EC" id="2.8.1.12" evidence="3"/>
<dbReference type="AlphaFoldDB" id="A0A2U8FSC1"/>
<evidence type="ECO:0000256" key="9">
    <source>
        <dbReference type="ARBA" id="ARBA00030781"/>
    </source>
</evidence>
<evidence type="ECO:0000256" key="8">
    <source>
        <dbReference type="ARBA" id="ARBA00030407"/>
    </source>
</evidence>
<dbReference type="KEGG" id="aon:DEH84_11375"/>
<dbReference type="OrthoDB" id="9803224at2"/>
<evidence type="ECO:0000256" key="4">
    <source>
        <dbReference type="ARBA" id="ARBA00013858"/>
    </source>
</evidence>
<evidence type="ECO:0000313" key="12">
    <source>
        <dbReference type="EMBL" id="AWI53962.1"/>
    </source>
</evidence>
<dbReference type="UniPathway" id="UPA00344"/>
<evidence type="ECO:0000256" key="10">
    <source>
        <dbReference type="ARBA" id="ARBA00032474"/>
    </source>
</evidence>
<evidence type="ECO:0000313" key="13">
    <source>
        <dbReference type="Proteomes" id="UP000244892"/>
    </source>
</evidence>
<dbReference type="GO" id="GO:0006777">
    <property type="term" value="P:Mo-molybdopterin cofactor biosynthetic process"/>
    <property type="evidence" value="ECO:0007669"/>
    <property type="project" value="UniProtKB-KW"/>
</dbReference>
<dbReference type="EMBL" id="CP029210">
    <property type="protein sequence ID" value="AWI53962.1"/>
    <property type="molecule type" value="Genomic_DNA"/>
</dbReference>
<dbReference type="Gene3D" id="3.90.1170.40">
    <property type="entry name" value="Molybdopterin biosynthesis MoaE subunit"/>
    <property type="match status" value="1"/>
</dbReference>
<sequence>MLSCVTVGTDDFDLSTEVARLRAGDLGVGAVASFVGTVREWVHESGGAAQSAPDQAISQPVMSLEHYPGMTERSIAELIVTARERFDVRGVRVIHRVGPLALGDQIVLVAVSSAHRGDAFACCAFLMDWLKTRAPFWKKEISAQGSRWVEARASDDAAAARWSGPDAPGGPA</sequence>
<dbReference type="InterPro" id="IPR003448">
    <property type="entry name" value="Mopterin_biosynth_MoaE"/>
</dbReference>
<gene>
    <name evidence="12" type="ORF">DEH84_11375</name>
</gene>
<dbReference type="Proteomes" id="UP000244892">
    <property type="component" value="Chromosome"/>
</dbReference>
<organism evidence="12 13">
    <name type="scientific">Aquabacterium olei</name>
    <dbReference type="NCBI Taxonomy" id="1296669"/>
    <lineage>
        <taxon>Bacteria</taxon>
        <taxon>Pseudomonadati</taxon>
        <taxon>Pseudomonadota</taxon>
        <taxon>Betaproteobacteria</taxon>
        <taxon>Burkholderiales</taxon>
        <taxon>Aquabacterium</taxon>
    </lineage>
</organism>
<evidence type="ECO:0000256" key="6">
    <source>
        <dbReference type="ARBA" id="ARBA00026066"/>
    </source>
</evidence>
<comment type="subunit">
    <text evidence="6">Heterotetramer of 2 MoaD subunits and 2 MoaE subunits. Also stable as homodimer. The enzyme changes between these two forms during catalysis.</text>
</comment>
<reference evidence="12 13" key="1">
    <citation type="submission" date="2018-05" db="EMBL/GenBank/DDBJ databases">
        <title>complete genome sequence of Aquabacterium olei NBRC 110486.</title>
        <authorList>
            <person name="Tang B."/>
            <person name="Chang J."/>
            <person name="Zhang L."/>
            <person name="Yang H."/>
        </authorList>
    </citation>
    <scope>NUCLEOTIDE SEQUENCE [LARGE SCALE GENOMIC DNA]</scope>
    <source>
        <strain evidence="12 13">NBRC 110486</strain>
    </source>
</reference>
<dbReference type="GO" id="GO:0030366">
    <property type="term" value="F:molybdopterin synthase activity"/>
    <property type="evidence" value="ECO:0007669"/>
    <property type="project" value="UniProtKB-EC"/>
</dbReference>
<comment type="catalytic activity">
    <reaction evidence="11">
        <text>2 [molybdopterin-synthase sulfur-carrier protein]-C-terminal-Gly-aminoethanethioate + cyclic pyranopterin phosphate + H2O = molybdopterin + 2 [molybdopterin-synthase sulfur-carrier protein]-C-terminal Gly-Gly + 2 H(+)</text>
        <dbReference type="Rhea" id="RHEA:26333"/>
        <dbReference type="Rhea" id="RHEA-COMP:12202"/>
        <dbReference type="Rhea" id="RHEA-COMP:19907"/>
        <dbReference type="ChEBI" id="CHEBI:15377"/>
        <dbReference type="ChEBI" id="CHEBI:15378"/>
        <dbReference type="ChEBI" id="CHEBI:58698"/>
        <dbReference type="ChEBI" id="CHEBI:59648"/>
        <dbReference type="ChEBI" id="CHEBI:90778"/>
        <dbReference type="ChEBI" id="CHEBI:232372"/>
        <dbReference type="EC" id="2.8.1.12"/>
    </reaction>
</comment>
<proteinExistence type="inferred from homology"/>
<dbReference type="PANTHER" id="PTHR23404">
    <property type="entry name" value="MOLYBDOPTERIN SYNTHASE RELATED"/>
    <property type="match status" value="1"/>
</dbReference>
<protein>
    <recommendedName>
        <fullName evidence="4">Molybdopterin synthase catalytic subunit</fullName>
        <ecNumber evidence="3">2.8.1.12</ecNumber>
    </recommendedName>
    <alternativeName>
        <fullName evidence="9">MPT synthase subunit 2</fullName>
    </alternativeName>
    <alternativeName>
        <fullName evidence="7">Molybdenum cofactor biosynthesis protein E</fullName>
    </alternativeName>
    <alternativeName>
        <fullName evidence="8">Molybdopterin-converting factor large subunit</fullName>
    </alternativeName>
    <alternativeName>
        <fullName evidence="10">Molybdopterin-converting factor subunit 2</fullName>
    </alternativeName>
</protein>